<protein>
    <submittedName>
        <fullName evidence="1">Uncharacterized protein</fullName>
    </submittedName>
</protein>
<sequence>MPAGAGCIATLKTGDRAGERCGRNAREGSDKCGTHRHWIAPPPRCIGVIRAGTQCTHNGESAAVPTCARHRGTARTVDALGVDVLALPPCSRAGCRRGITAANAHNECAHHQLVRAHRERHQQRVALFRKIHDAYRAIRPPLALGVPLHAAIMREIQRVSMRVFRHLIDFGVEQSEENIRVIAAIYPPRDDAVVIEEDRERHELWNRLFNGGGAGAAAPNTLAGIATSRQSVHASEVVQQAARGMDFLLKVKIPSGWDDESKVLGELKALWTGQEHAALHADMRAWWNQKSCFTTDDYMYRKLLTGLWTYVKSEENDGERRAELEKRMFQECSEAVRMCCQGHTNRLVNVLSGFVPGVEIVVPQPKGEILQQQFALIGAMENLEDRTRRANEVIAELGLTAEEAAPWLEAIE</sequence>
<evidence type="ECO:0000313" key="1">
    <source>
        <dbReference type="EMBL" id="QHT81135.1"/>
    </source>
</evidence>
<proteinExistence type="predicted"/>
<accession>A0A6C0HLZ5</accession>
<reference evidence="1" key="1">
    <citation type="journal article" date="2020" name="Nature">
        <title>Giant virus diversity and host interactions through global metagenomics.</title>
        <authorList>
            <person name="Schulz F."/>
            <person name="Roux S."/>
            <person name="Paez-Espino D."/>
            <person name="Jungbluth S."/>
            <person name="Walsh D.A."/>
            <person name="Denef V.J."/>
            <person name="McMahon K.D."/>
            <person name="Konstantinidis K.T."/>
            <person name="Eloe-Fadrosh E.A."/>
            <person name="Kyrpides N.C."/>
            <person name="Woyke T."/>
        </authorList>
    </citation>
    <scope>NUCLEOTIDE SEQUENCE</scope>
    <source>
        <strain evidence="1">GVMAG-M-3300023184-135</strain>
    </source>
</reference>
<name>A0A6C0HLZ5_9ZZZZ</name>
<organism evidence="1">
    <name type="scientific">viral metagenome</name>
    <dbReference type="NCBI Taxonomy" id="1070528"/>
    <lineage>
        <taxon>unclassified sequences</taxon>
        <taxon>metagenomes</taxon>
        <taxon>organismal metagenomes</taxon>
    </lineage>
</organism>
<dbReference type="AlphaFoldDB" id="A0A6C0HLZ5"/>
<dbReference type="EMBL" id="MN739978">
    <property type="protein sequence ID" value="QHT81135.1"/>
    <property type="molecule type" value="Genomic_DNA"/>
</dbReference>